<dbReference type="GO" id="GO:0003755">
    <property type="term" value="F:peptidyl-prolyl cis-trans isomerase activity"/>
    <property type="evidence" value="ECO:0007669"/>
    <property type="project" value="UniProtKB-UniRule"/>
</dbReference>
<dbReference type="Pfam" id="PF00254">
    <property type="entry name" value="FKBP_C"/>
    <property type="match status" value="1"/>
</dbReference>
<dbReference type="InterPro" id="IPR046357">
    <property type="entry name" value="PPIase_dom_sf"/>
</dbReference>
<sequence>MKNKYFFALAILCGMALGLVTACSETDNELIEYPNWEKRNVAYFDSIYNVAIENRDGMWDTIRCWSMSENNTTLSRTNYIVVHKEEVGTGSGCPLYSDSVLVHNQGKLLPSTSHPQGYFFEKSYEGDFDSYNPLTARAKKWAVNILVDGYVTALQRMHIGDRWRVYMPWTMGYGTTDYNGIPAYSVLIWDIKLLGYYHPGAVVPDQNAKDHASSLWTME</sequence>
<comment type="caution">
    <text evidence="7">The sequence shown here is derived from an EMBL/GenBank/DDBJ whole genome shotgun (WGS) entry which is preliminary data.</text>
</comment>
<reference evidence="7 8" key="1">
    <citation type="submission" date="2015-01" db="EMBL/GenBank/DDBJ databases">
        <title>Comparative genomics of non-oral Prevotella species.</title>
        <authorList>
            <person name="Accetto T."/>
            <person name="Nograsek B."/>
            <person name="Avgustin G."/>
        </authorList>
    </citation>
    <scope>NUCLEOTIDE SEQUENCE [LARGE SCALE GENOMIC DNA]</scope>
    <source>
        <strain evidence="7 8">P5-119</strain>
    </source>
</reference>
<accession>A0A0D0I328</accession>
<keyword evidence="2 3" id="KW-0697">Rotamase</keyword>
<keyword evidence="5" id="KW-0732">Signal</keyword>
<evidence type="ECO:0000256" key="3">
    <source>
        <dbReference type="PROSITE-ProRule" id="PRU00277"/>
    </source>
</evidence>
<dbReference type="Proteomes" id="UP000032046">
    <property type="component" value="Unassembled WGS sequence"/>
</dbReference>
<comment type="similarity">
    <text evidence="4">Belongs to the FKBP-type PPIase family.</text>
</comment>
<evidence type="ECO:0000256" key="4">
    <source>
        <dbReference type="RuleBase" id="RU003915"/>
    </source>
</evidence>
<protein>
    <recommendedName>
        <fullName evidence="4">Peptidyl-prolyl cis-trans isomerase</fullName>
        <ecNumber evidence="4">5.2.1.8</ecNumber>
    </recommendedName>
</protein>
<name>A0A0D0I328_9BACT</name>
<dbReference type="STRING" id="1602171.ST44_11750"/>
<dbReference type="OrthoDB" id="9814548at2"/>
<comment type="catalytic activity">
    <reaction evidence="1 3 4">
        <text>[protein]-peptidylproline (omega=180) = [protein]-peptidylproline (omega=0)</text>
        <dbReference type="Rhea" id="RHEA:16237"/>
        <dbReference type="Rhea" id="RHEA-COMP:10747"/>
        <dbReference type="Rhea" id="RHEA-COMP:10748"/>
        <dbReference type="ChEBI" id="CHEBI:83833"/>
        <dbReference type="ChEBI" id="CHEBI:83834"/>
        <dbReference type="EC" id="5.2.1.8"/>
    </reaction>
</comment>
<evidence type="ECO:0000256" key="2">
    <source>
        <dbReference type="ARBA" id="ARBA00023110"/>
    </source>
</evidence>
<dbReference type="InterPro" id="IPR001179">
    <property type="entry name" value="PPIase_FKBP_dom"/>
</dbReference>
<dbReference type="EC" id="5.2.1.8" evidence="4"/>
<evidence type="ECO:0000256" key="1">
    <source>
        <dbReference type="ARBA" id="ARBA00000971"/>
    </source>
</evidence>
<keyword evidence="3 4" id="KW-0413">Isomerase</keyword>
<dbReference type="PROSITE" id="PS51257">
    <property type="entry name" value="PROKAR_LIPOPROTEIN"/>
    <property type="match status" value="1"/>
</dbReference>
<evidence type="ECO:0000256" key="5">
    <source>
        <dbReference type="SAM" id="SignalP"/>
    </source>
</evidence>
<evidence type="ECO:0000313" key="8">
    <source>
        <dbReference type="Proteomes" id="UP000032046"/>
    </source>
</evidence>
<dbReference type="PROSITE" id="PS50059">
    <property type="entry name" value="FKBP_PPIASE"/>
    <property type="match status" value="1"/>
</dbReference>
<dbReference type="SUPFAM" id="SSF54534">
    <property type="entry name" value="FKBP-like"/>
    <property type="match status" value="1"/>
</dbReference>
<feature type="chain" id="PRO_5002212257" description="Peptidyl-prolyl cis-trans isomerase" evidence="5">
    <location>
        <begin position="23"/>
        <end position="219"/>
    </location>
</feature>
<organism evidence="7 8">
    <name type="scientific">Prevotella pectinovora</name>
    <dbReference type="NCBI Taxonomy" id="1602169"/>
    <lineage>
        <taxon>Bacteria</taxon>
        <taxon>Pseudomonadati</taxon>
        <taxon>Bacteroidota</taxon>
        <taxon>Bacteroidia</taxon>
        <taxon>Bacteroidales</taxon>
        <taxon>Prevotellaceae</taxon>
        <taxon>Prevotella</taxon>
    </lineage>
</organism>
<dbReference type="EMBL" id="JXQK01000087">
    <property type="protein sequence ID" value="KIP60203.1"/>
    <property type="molecule type" value="Genomic_DNA"/>
</dbReference>
<proteinExistence type="inferred from homology"/>
<dbReference type="AlphaFoldDB" id="A0A0D0I328"/>
<dbReference type="Gene3D" id="3.10.50.40">
    <property type="match status" value="1"/>
</dbReference>
<feature type="domain" description="PPIase FKBP-type" evidence="6">
    <location>
        <begin position="97"/>
        <end position="197"/>
    </location>
</feature>
<gene>
    <name evidence="7" type="ORF">ST44_11750</name>
</gene>
<keyword evidence="8" id="KW-1185">Reference proteome</keyword>
<evidence type="ECO:0000259" key="6">
    <source>
        <dbReference type="PROSITE" id="PS50059"/>
    </source>
</evidence>
<feature type="signal peptide" evidence="5">
    <location>
        <begin position="1"/>
        <end position="22"/>
    </location>
</feature>
<dbReference type="RefSeq" id="WP_042520102.1">
    <property type="nucleotide sequence ID" value="NZ_JXQH01000031.1"/>
</dbReference>
<evidence type="ECO:0000313" key="7">
    <source>
        <dbReference type="EMBL" id="KIP60203.1"/>
    </source>
</evidence>